<keyword evidence="2" id="KW-1185">Reference proteome</keyword>
<comment type="caution">
    <text evidence="1">The sequence shown here is derived from an EMBL/GenBank/DDBJ whole genome shotgun (WGS) entry which is preliminary data.</text>
</comment>
<gene>
    <name evidence="1" type="ORF">ACEWY4_016182</name>
</gene>
<protein>
    <submittedName>
        <fullName evidence="1">Uncharacterized protein</fullName>
    </submittedName>
</protein>
<dbReference type="EMBL" id="JBHFQA010000014">
    <property type="protein sequence ID" value="KAL2087354.1"/>
    <property type="molecule type" value="Genomic_DNA"/>
</dbReference>
<evidence type="ECO:0000313" key="2">
    <source>
        <dbReference type="Proteomes" id="UP001591681"/>
    </source>
</evidence>
<sequence>MRLFVYIGLLCRNAVGNKFLAVLLQHVGTDKAINISTQQLYQRDGDSREIWNLLRAQSKSKLSQLTTSPSLLKLMDEQQECRRLAEEKDRNTLQRSRVTLMFKASQFNQHRTALLIASNPLQIANNPAMDISSPSKYLPTYAPPLAQVTAHLPTSA</sequence>
<evidence type="ECO:0000313" key="1">
    <source>
        <dbReference type="EMBL" id="KAL2087354.1"/>
    </source>
</evidence>
<reference evidence="1 2" key="1">
    <citation type="submission" date="2024-09" db="EMBL/GenBank/DDBJ databases">
        <title>A chromosome-level genome assembly of Gray's grenadier anchovy, Coilia grayii.</title>
        <authorList>
            <person name="Fu Z."/>
        </authorList>
    </citation>
    <scope>NUCLEOTIDE SEQUENCE [LARGE SCALE GENOMIC DNA]</scope>
    <source>
        <strain evidence="1">G4</strain>
        <tissue evidence="1">Muscle</tissue>
    </source>
</reference>
<dbReference type="AlphaFoldDB" id="A0ABD1JKN5"/>
<proteinExistence type="predicted"/>
<accession>A0ABD1JKN5</accession>
<organism evidence="1 2">
    <name type="scientific">Coilia grayii</name>
    <name type="common">Gray's grenadier anchovy</name>
    <dbReference type="NCBI Taxonomy" id="363190"/>
    <lineage>
        <taxon>Eukaryota</taxon>
        <taxon>Metazoa</taxon>
        <taxon>Chordata</taxon>
        <taxon>Craniata</taxon>
        <taxon>Vertebrata</taxon>
        <taxon>Euteleostomi</taxon>
        <taxon>Actinopterygii</taxon>
        <taxon>Neopterygii</taxon>
        <taxon>Teleostei</taxon>
        <taxon>Clupei</taxon>
        <taxon>Clupeiformes</taxon>
        <taxon>Clupeoidei</taxon>
        <taxon>Engraulidae</taxon>
        <taxon>Coilinae</taxon>
        <taxon>Coilia</taxon>
    </lineage>
</organism>
<name>A0ABD1JKN5_9TELE</name>
<dbReference type="Proteomes" id="UP001591681">
    <property type="component" value="Unassembled WGS sequence"/>
</dbReference>